<proteinExistence type="predicted"/>
<protein>
    <submittedName>
        <fullName evidence="1">Uncharacterized protein</fullName>
    </submittedName>
</protein>
<keyword evidence="2" id="KW-1185">Reference proteome</keyword>
<evidence type="ECO:0000313" key="1">
    <source>
        <dbReference type="EMBL" id="CAH1434096.1"/>
    </source>
</evidence>
<name>A0AAU9N866_9ASTR</name>
<dbReference type="EMBL" id="CAKMRJ010003334">
    <property type="protein sequence ID" value="CAH1434096.1"/>
    <property type="molecule type" value="Genomic_DNA"/>
</dbReference>
<accession>A0AAU9N866</accession>
<comment type="caution">
    <text evidence="1">The sequence shown here is derived from an EMBL/GenBank/DDBJ whole genome shotgun (WGS) entry which is preliminary data.</text>
</comment>
<reference evidence="1 2" key="1">
    <citation type="submission" date="2022-01" db="EMBL/GenBank/DDBJ databases">
        <authorList>
            <person name="Xiong W."/>
            <person name="Schranz E."/>
        </authorList>
    </citation>
    <scope>NUCLEOTIDE SEQUENCE [LARGE SCALE GENOMIC DNA]</scope>
</reference>
<dbReference type="Proteomes" id="UP001157418">
    <property type="component" value="Unassembled WGS sequence"/>
</dbReference>
<organism evidence="1 2">
    <name type="scientific">Lactuca virosa</name>
    <dbReference type="NCBI Taxonomy" id="75947"/>
    <lineage>
        <taxon>Eukaryota</taxon>
        <taxon>Viridiplantae</taxon>
        <taxon>Streptophyta</taxon>
        <taxon>Embryophyta</taxon>
        <taxon>Tracheophyta</taxon>
        <taxon>Spermatophyta</taxon>
        <taxon>Magnoliopsida</taxon>
        <taxon>eudicotyledons</taxon>
        <taxon>Gunneridae</taxon>
        <taxon>Pentapetalae</taxon>
        <taxon>asterids</taxon>
        <taxon>campanulids</taxon>
        <taxon>Asterales</taxon>
        <taxon>Asteraceae</taxon>
        <taxon>Cichorioideae</taxon>
        <taxon>Cichorieae</taxon>
        <taxon>Lactucinae</taxon>
        <taxon>Lactuca</taxon>
    </lineage>
</organism>
<gene>
    <name evidence="1" type="ORF">LVIROSA_LOCUS20639</name>
</gene>
<sequence length="79" mass="9247">MILGNHKFFRHQLKDQLLSTSLDSNTPTRILLKVAALLIDPKHQWSCKIATYLLQQNIYKIFREIVITGRAPLLVLNWF</sequence>
<dbReference type="AlphaFoldDB" id="A0AAU9N866"/>
<evidence type="ECO:0000313" key="2">
    <source>
        <dbReference type="Proteomes" id="UP001157418"/>
    </source>
</evidence>